<organism evidence="2 3">
    <name type="scientific">Zhihengliuella salsuginis</name>
    <dbReference type="NCBI Taxonomy" id="578222"/>
    <lineage>
        <taxon>Bacteria</taxon>
        <taxon>Bacillati</taxon>
        <taxon>Actinomycetota</taxon>
        <taxon>Actinomycetes</taxon>
        <taxon>Micrococcales</taxon>
        <taxon>Micrococcaceae</taxon>
        <taxon>Zhihengliuella</taxon>
    </lineage>
</organism>
<dbReference type="EMBL" id="BMXK01000005">
    <property type="protein sequence ID" value="GHD05556.1"/>
    <property type="molecule type" value="Genomic_DNA"/>
</dbReference>
<dbReference type="InterPro" id="IPR002589">
    <property type="entry name" value="Macro_dom"/>
</dbReference>
<reference evidence="3" key="1">
    <citation type="journal article" date="2019" name="Int. J. Syst. Evol. Microbiol.">
        <title>The Global Catalogue of Microorganisms (GCM) 10K type strain sequencing project: providing services to taxonomists for standard genome sequencing and annotation.</title>
        <authorList>
            <consortium name="The Broad Institute Genomics Platform"/>
            <consortium name="The Broad Institute Genome Sequencing Center for Infectious Disease"/>
            <person name="Wu L."/>
            <person name="Ma J."/>
        </authorList>
    </citation>
    <scope>NUCLEOTIDE SEQUENCE [LARGE SCALE GENOMIC DNA]</scope>
    <source>
        <strain evidence="3">KCTC 19466</strain>
    </source>
</reference>
<dbReference type="Proteomes" id="UP000642819">
    <property type="component" value="Unassembled WGS sequence"/>
</dbReference>
<accession>A0ABQ3GGS3</accession>
<keyword evidence="3" id="KW-1185">Reference proteome</keyword>
<dbReference type="Pfam" id="PF01661">
    <property type="entry name" value="Macro"/>
    <property type="match status" value="1"/>
</dbReference>
<feature type="domain" description="Macro" evidence="1">
    <location>
        <begin position="1"/>
        <end position="178"/>
    </location>
</feature>
<dbReference type="SMART" id="SM00506">
    <property type="entry name" value="A1pp"/>
    <property type="match status" value="1"/>
</dbReference>
<comment type="caution">
    <text evidence="2">The sequence shown here is derived from an EMBL/GenBank/DDBJ whole genome shotgun (WGS) entry which is preliminary data.</text>
</comment>
<evidence type="ECO:0000313" key="3">
    <source>
        <dbReference type="Proteomes" id="UP000642819"/>
    </source>
</evidence>
<dbReference type="PROSITE" id="PS51154">
    <property type="entry name" value="MACRO"/>
    <property type="match status" value="1"/>
</dbReference>
<evidence type="ECO:0000259" key="1">
    <source>
        <dbReference type="PROSITE" id="PS51154"/>
    </source>
</evidence>
<sequence length="179" mass="18284">MGAEHDAAGVRIELTRGDIAAQPDIDAVVNAANAQLLPGGGVAGALHRAAGPELAAACRPHAPIRPGECVITEGFALPSQYVIHCLGPVYGIDEPAAGLLADCYRNALLLADRQGLASIAFPAVSAGSFGYPAREAADVALATVITTAPRLASVRRVRFVLFGEESLLVHEQALAAATG</sequence>
<dbReference type="InterPro" id="IPR043472">
    <property type="entry name" value="Macro_dom-like"/>
</dbReference>
<dbReference type="Gene3D" id="3.40.220.10">
    <property type="entry name" value="Leucine Aminopeptidase, subunit E, domain 1"/>
    <property type="match status" value="1"/>
</dbReference>
<name>A0ABQ3GGS3_9MICC</name>
<dbReference type="PANTHER" id="PTHR11106:SF27">
    <property type="entry name" value="MACRO DOMAIN-CONTAINING PROTEIN"/>
    <property type="match status" value="1"/>
</dbReference>
<dbReference type="PANTHER" id="PTHR11106">
    <property type="entry name" value="GANGLIOSIDE INDUCED DIFFERENTIATION ASSOCIATED PROTEIN 2-RELATED"/>
    <property type="match status" value="1"/>
</dbReference>
<proteinExistence type="predicted"/>
<evidence type="ECO:0000313" key="2">
    <source>
        <dbReference type="EMBL" id="GHD05556.1"/>
    </source>
</evidence>
<protein>
    <submittedName>
        <fullName evidence="2">Appr-1-p processing protein</fullName>
    </submittedName>
</protein>
<dbReference type="RefSeq" id="WP_189349474.1">
    <property type="nucleotide sequence ID" value="NZ_BMXK01000005.1"/>
</dbReference>
<gene>
    <name evidence="2" type="ORF">GCM10008096_14620</name>
</gene>
<dbReference type="SUPFAM" id="SSF52949">
    <property type="entry name" value="Macro domain-like"/>
    <property type="match status" value="1"/>
</dbReference>